<evidence type="ECO:0000313" key="10">
    <source>
        <dbReference type="Proteomes" id="UP000614200"/>
    </source>
</evidence>
<dbReference type="InterPro" id="IPR019776">
    <property type="entry name" value="Flagellar_basal_body_rod_CS"/>
</dbReference>
<comment type="caution">
    <text evidence="9">The sequence shown here is derived from an EMBL/GenBank/DDBJ whole genome shotgun (WGS) entry which is preliminary data.</text>
</comment>
<evidence type="ECO:0000313" key="9">
    <source>
        <dbReference type="EMBL" id="MBF4691720.1"/>
    </source>
</evidence>
<evidence type="ECO:0000259" key="8">
    <source>
        <dbReference type="Pfam" id="PF06429"/>
    </source>
</evidence>
<dbReference type="InterPro" id="IPR006299">
    <property type="entry name" value="FlgC"/>
</dbReference>
<keyword evidence="9" id="KW-0282">Flagellum</keyword>
<dbReference type="Pfam" id="PF00460">
    <property type="entry name" value="Flg_bb_rod"/>
    <property type="match status" value="1"/>
</dbReference>
<gene>
    <name evidence="9" type="primary">flgC</name>
    <name evidence="9" type="ORF">ISU02_01245</name>
</gene>
<comment type="subunit">
    <text evidence="5 6">The basal body constitutes a major portion of the flagellar organelle and consists of four rings (L,P,S, and M) mounted on a central rod. The rod consists of about 26 subunits of FlgG in the distal portion, and FlgB, FlgC and FlgF are thought to build up the proximal portion of the rod with about 6 subunits each.</text>
</comment>
<sequence>MSFFNSINVSASGLTAERLRMDLISENIANANTTRTSSGMPYRRKVAIFREQEPDAFAAAMGRANDYFATGKGVEIAKIAEDQSPFKKEYNPNHPDADLDGYVSLPNVEIVNEMINMISASRAYEANITSIGNTKSMAMKALEIGK</sequence>
<evidence type="ECO:0000256" key="5">
    <source>
        <dbReference type="ARBA" id="ARBA00025933"/>
    </source>
</evidence>
<evidence type="ECO:0000256" key="6">
    <source>
        <dbReference type="RuleBase" id="RU362062"/>
    </source>
</evidence>
<accession>A0ABR9ZMN2</accession>
<evidence type="ECO:0000256" key="3">
    <source>
        <dbReference type="ARBA" id="ARBA00017941"/>
    </source>
</evidence>
<dbReference type="InterPro" id="IPR010930">
    <property type="entry name" value="Flg_bb/hook_C_dom"/>
</dbReference>
<dbReference type="Proteomes" id="UP000614200">
    <property type="component" value="Unassembled WGS sequence"/>
</dbReference>
<keyword evidence="10" id="KW-1185">Reference proteome</keyword>
<comment type="similarity">
    <text evidence="2">Belongs to the flagella basal body rod proteins family.</text>
</comment>
<dbReference type="EMBL" id="JADKNH010000001">
    <property type="protein sequence ID" value="MBF4691720.1"/>
    <property type="molecule type" value="Genomic_DNA"/>
</dbReference>
<proteinExistence type="inferred from homology"/>
<evidence type="ECO:0000256" key="1">
    <source>
        <dbReference type="ARBA" id="ARBA00004117"/>
    </source>
</evidence>
<evidence type="ECO:0000256" key="4">
    <source>
        <dbReference type="ARBA" id="ARBA00023143"/>
    </source>
</evidence>
<protein>
    <recommendedName>
        <fullName evidence="3 6">Flagellar basal-body rod protein FlgC</fullName>
    </recommendedName>
</protein>
<keyword evidence="9" id="KW-0969">Cilium</keyword>
<evidence type="ECO:0000256" key="2">
    <source>
        <dbReference type="ARBA" id="ARBA00009677"/>
    </source>
</evidence>
<dbReference type="Pfam" id="PF06429">
    <property type="entry name" value="Flg_bbr_C"/>
    <property type="match status" value="1"/>
</dbReference>
<dbReference type="RefSeq" id="WP_194699962.1">
    <property type="nucleotide sequence ID" value="NZ_JADKNH010000001.1"/>
</dbReference>
<dbReference type="NCBIfam" id="TIGR01395">
    <property type="entry name" value="FlgC"/>
    <property type="match status" value="1"/>
</dbReference>
<feature type="domain" description="Flagellar basal body rod protein N-terminal" evidence="7">
    <location>
        <begin position="7"/>
        <end position="35"/>
    </location>
</feature>
<dbReference type="PANTHER" id="PTHR30435:SF2">
    <property type="entry name" value="FLAGELLAR BASAL-BODY ROD PROTEIN FLGC"/>
    <property type="match status" value="1"/>
</dbReference>
<reference evidence="9 10" key="1">
    <citation type="submission" date="2020-11" db="EMBL/GenBank/DDBJ databases">
        <title>Fusibacter basophilias sp. nov.</title>
        <authorList>
            <person name="Qiu D."/>
        </authorList>
    </citation>
    <scope>NUCLEOTIDE SEQUENCE [LARGE SCALE GENOMIC DNA]</scope>
    <source>
        <strain evidence="9 10">Q10-2</strain>
    </source>
</reference>
<dbReference type="InterPro" id="IPR001444">
    <property type="entry name" value="Flag_bb_rod_N"/>
</dbReference>
<keyword evidence="4 6" id="KW-0975">Bacterial flagellum</keyword>
<organism evidence="9 10">
    <name type="scientific">Fusibacter ferrireducens</name>
    <dbReference type="NCBI Taxonomy" id="2785058"/>
    <lineage>
        <taxon>Bacteria</taxon>
        <taxon>Bacillati</taxon>
        <taxon>Bacillota</taxon>
        <taxon>Clostridia</taxon>
        <taxon>Eubacteriales</taxon>
        <taxon>Eubacteriales Family XII. Incertae Sedis</taxon>
        <taxon>Fusibacter</taxon>
    </lineage>
</organism>
<feature type="domain" description="Flagellar basal-body/hook protein C-terminal" evidence="8">
    <location>
        <begin position="100"/>
        <end position="143"/>
    </location>
</feature>
<dbReference type="PROSITE" id="PS00588">
    <property type="entry name" value="FLAGELLA_BB_ROD"/>
    <property type="match status" value="1"/>
</dbReference>
<evidence type="ECO:0000259" key="7">
    <source>
        <dbReference type="Pfam" id="PF00460"/>
    </source>
</evidence>
<dbReference type="PANTHER" id="PTHR30435">
    <property type="entry name" value="FLAGELLAR PROTEIN"/>
    <property type="match status" value="1"/>
</dbReference>
<comment type="subcellular location">
    <subcellularLocation>
        <location evidence="1 6">Bacterial flagellum basal body</location>
    </subcellularLocation>
</comment>
<name>A0ABR9ZMN2_9FIRM</name>
<keyword evidence="9" id="KW-0966">Cell projection</keyword>